<keyword evidence="1" id="KW-0812">Transmembrane</keyword>
<organism evidence="3">
    <name type="scientific">bioreactor metagenome</name>
    <dbReference type="NCBI Taxonomy" id="1076179"/>
    <lineage>
        <taxon>unclassified sequences</taxon>
        <taxon>metagenomes</taxon>
        <taxon>ecological metagenomes</taxon>
    </lineage>
</organism>
<dbReference type="InterPro" id="IPR021309">
    <property type="entry name" value="YgaP-like_TM"/>
</dbReference>
<evidence type="ECO:0000256" key="1">
    <source>
        <dbReference type="SAM" id="Phobius"/>
    </source>
</evidence>
<name>A0A645HWK3_9ZZZZ</name>
<evidence type="ECO:0000259" key="2">
    <source>
        <dbReference type="Pfam" id="PF11127"/>
    </source>
</evidence>
<protein>
    <recommendedName>
        <fullName evidence="2">Inner membrane protein YgaP-like transmembrane domain-containing protein</fullName>
    </recommendedName>
</protein>
<sequence>MKKNVGNTDRWIRIVLGIALLSLIVFLSGGIRWIGLIGLVPLLTGIFNYCPIYSLLKISTNKDK</sequence>
<dbReference type="AlphaFoldDB" id="A0A645HWK3"/>
<dbReference type="EMBL" id="VSSQ01097063">
    <property type="protein sequence ID" value="MPN40564.1"/>
    <property type="molecule type" value="Genomic_DNA"/>
</dbReference>
<keyword evidence="1" id="KW-0472">Membrane</keyword>
<feature type="domain" description="Inner membrane protein YgaP-like transmembrane" evidence="2">
    <location>
        <begin position="1"/>
        <end position="63"/>
    </location>
</feature>
<feature type="transmembrane region" description="Helical" evidence="1">
    <location>
        <begin position="12"/>
        <end position="31"/>
    </location>
</feature>
<reference evidence="3" key="1">
    <citation type="submission" date="2019-08" db="EMBL/GenBank/DDBJ databases">
        <authorList>
            <person name="Kucharzyk K."/>
            <person name="Murdoch R.W."/>
            <person name="Higgins S."/>
            <person name="Loffler F."/>
        </authorList>
    </citation>
    <scope>NUCLEOTIDE SEQUENCE</scope>
</reference>
<evidence type="ECO:0000313" key="3">
    <source>
        <dbReference type="EMBL" id="MPN40564.1"/>
    </source>
</evidence>
<keyword evidence="1" id="KW-1133">Transmembrane helix</keyword>
<feature type="transmembrane region" description="Helical" evidence="1">
    <location>
        <begin position="37"/>
        <end position="56"/>
    </location>
</feature>
<comment type="caution">
    <text evidence="3">The sequence shown here is derived from an EMBL/GenBank/DDBJ whole genome shotgun (WGS) entry which is preliminary data.</text>
</comment>
<accession>A0A645HWK3</accession>
<dbReference type="Pfam" id="PF11127">
    <property type="entry name" value="YgaP-like_TM"/>
    <property type="match status" value="1"/>
</dbReference>
<gene>
    <name evidence="3" type="ORF">SDC9_188102</name>
</gene>
<proteinExistence type="predicted"/>